<name>A0A0W0YYS3_9GAMM</name>
<evidence type="ECO:0000259" key="1">
    <source>
        <dbReference type="Pfam" id="PF02371"/>
    </source>
</evidence>
<dbReference type="InterPro" id="IPR047650">
    <property type="entry name" value="Transpos_IS110"/>
</dbReference>
<dbReference type="RefSeq" id="WP_058514104.1">
    <property type="nucleotide sequence ID" value="NZ_CAAAIH010000051.1"/>
</dbReference>
<gene>
    <name evidence="2" type="ORF">Lsan_1819</name>
</gene>
<dbReference type="EMBL" id="LNYU01000038">
    <property type="protein sequence ID" value="KTD61976.1"/>
    <property type="molecule type" value="Genomic_DNA"/>
</dbReference>
<dbReference type="PANTHER" id="PTHR33055:SF3">
    <property type="entry name" value="PUTATIVE TRANSPOSASE FOR IS117-RELATED"/>
    <property type="match status" value="1"/>
</dbReference>
<evidence type="ECO:0000313" key="3">
    <source>
        <dbReference type="Proteomes" id="UP000054703"/>
    </source>
</evidence>
<dbReference type="InterPro" id="IPR003346">
    <property type="entry name" value="Transposase_20"/>
</dbReference>
<dbReference type="OrthoDB" id="5289737at2"/>
<dbReference type="GO" id="GO:0003677">
    <property type="term" value="F:DNA binding"/>
    <property type="evidence" value="ECO:0007669"/>
    <property type="project" value="InterPro"/>
</dbReference>
<dbReference type="PANTHER" id="PTHR33055">
    <property type="entry name" value="TRANSPOSASE FOR INSERTION SEQUENCE ELEMENT IS1111A"/>
    <property type="match status" value="1"/>
</dbReference>
<accession>A0A0W0YYS3</accession>
<dbReference type="GO" id="GO:0006313">
    <property type="term" value="P:DNA transposition"/>
    <property type="evidence" value="ECO:0007669"/>
    <property type="project" value="InterPro"/>
</dbReference>
<dbReference type="AlphaFoldDB" id="A0A0W0YYS3"/>
<proteinExistence type="predicted"/>
<feature type="domain" description="Transposase IS116/IS110/IS902 C-terminal" evidence="1">
    <location>
        <begin position="5"/>
        <end position="55"/>
    </location>
</feature>
<dbReference type="PATRIC" id="fig|45074.5.peg.1937"/>
<comment type="caution">
    <text evidence="2">The sequence shown here is derived from an EMBL/GenBank/DDBJ whole genome shotgun (WGS) entry which is preliminary data.</text>
</comment>
<keyword evidence="3" id="KW-1185">Reference proteome</keyword>
<reference evidence="2 3" key="1">
    <citation type="submission" date="2015-11" db="EMBL/GenBank/DDBJ databases">
        <title>Genomic analysis of 38 Legionella species identifies large and diverse effector repertoires.</title>
        <authorList>
            <person name="Burstein D."/>
            <person name="Amaro F."/>
            <person name="Zusman T."/>
            <person name="Lifshitz Z."/>
            <person name="Cohen O."/>
            <person name="Gilbert J.A."/>
            <person name="Pupko T."/>
            <person name="Shuman H.A."/>
            <person name="Segal G."/>
        </authorList>
    </citation>
    <scope>NUCLEOTIDE SEQUENCE [LARGE SCALE GENOMIC DNA]</scope>
    <source>
        <strain evidence="2 3">SC-63-C7</strain>
    </source>
</reference>
<evidence type="ECO:0000313" key="2">
    <source>
        <dbReference type="EMBL" id="KTD61976.1"/>
    </source>
</evidence>
<dbReference type="GO" id="GO:0004803">
    <property type="term" value="F:transposase activity"/>
    <property type="evidence" value="ECO:0007669"/>
    <property type="project" value="InterPro"/>
</dbReference>
<protein>
    <submittedName>
        <fullName evidence="2">Transposase IS116/IS110/IS902 family protein</fullName>
    </submittedName>
</protein>
<sequence length="109" mass="12498">MPSFFKNGRHFAVYLGLVPKEHSSGGKHCLMSISKRGDRYIRSLLIHGERAVVQNAGKKTDYFSCWVQRIHKERGYNKAAVAVANKNARHMWAIMSYGDKYSDHLNRCV</sequence>
<dbReference type="Proteomes" id="UP000054703">
    <property type="component" value="Unassembled WGS sequence"/>
</dbReference>
<dbReference type="STRING" id="45074.Lsan_1819"/>
<dbReference type="Pfam" id="PF02371">
    <property type="entry name" value="Transposase_20"/>
    <property type="match status" value="1"/>
</dbReference>
<organism evidence="2 3">
    <name type="scientific">Legionella santicrucis</name>
    <dbReference type="NCBI Taxonomy" id="45074"/>
    <lineage>
        <taxon>Bacteria</taxon>
        <taxon>Pseudomonadati</taxon>
        <taxon>Pseudomonadota</taxon>
        <taxon>Gammaproteobacteria</taxon>
        <taxon>Legionellales</taxon>
        <taxon>Legionellaceae</taxon>
        <taxon>Legionella</taxon>
    </lineage>
</organism>